<dbReference type="PANTHER" id="PTHR37305">
    <property type="entry name" value="INTEGRAL MEMBRANE PROTEIN-RELATED"/>
    <property type="match status" value="1"/>
</dbReference>
<organism evidence="3 4">
    <name type="scientific">Oenococcus oeni</name>
    <name type="common">Leuconostoc oenos</name>
    <dbReference type="NCBI Taxonomy" id="1247"/>
    <lineage>
        <taxon>Bacteria</taxon>
        <taxon>Bacillati</taxon>
        <taxon>Bacillota</taxon>
        <taxon>Bacilli</taxon>
        <taxon>Lactobacillales</taxon>
        <taxon>Lactobacillaceae</taxon>
        <taxon>Oenococcus</taxon>
    </lineage>
</organism>
<dbReference type="EMBL" id="MLOK01000058">
    <property type="protein sequence ID" value="OIM20443.1"/>
    <property type="molecule type" value="Genomic_DNA"/>
</dbReference>
<comment type="caution">
    <text evidence="3">The sequence shown here is derived from an EMBL/GenBank/DDBJ whole genome shotgun (WGS) entry which is preliminary data.</text>
</comment>
<gene>
    <name evidence="3" type="ORF">ATX59_08960</name>
    <name evidence="2" type="ORF">GA838_08165</name>
</gene>
<dbReference type="Proteomes" id="UP000181728">
    <property type="component" value="Unassembled WGS sequence"/>
</dbReference>
<accession>A0A6N3ZZ16</accession>
<feature type="transmembrane region" description="Helical" evidence="1">
    <location>
        <begin position="184"/>
        <end position="206"/>
    </location>
</feature>
<name>A0A6N3ZZ16_OENOE</name>
<feature type="transmembrane region" description="Helical" evidence="1">
    <location>
        <begin position="156"/>
        <end position="177"/>
    </location>
</feature>
<protein>
    <submittedName>
        <fullName evidence="2 3">ABC transporter permease</fullName>
    </submittedName>
</protein>
<reference evidence="2" key="2">
    <citation type="submission" date="2019-10" db="EMBL/GenBank/DDBJ databases">
        <title>Malate fermentation in French cider.</title>
        <authorList>
            <person name="Cousin F.J."/>
            <person name="Medina Fernandez S."/>
            <person name="Misery B."/>
            <person name="Laplace J.-M."/>
            <person name="Cretenet M."/>
        </authorList>
    </citation>
    <scope>NUCLEOTIDE SEQUENCE</scope>
    <source>
        <strain evidence="2">UCMA15129</strain>
    </source>
</reference>
<dbReference type="AlphaFoldDB" id="A0A6N3ZZ16"/>
<keyword evidence="1" id="KW-1133">Transmembrane helix</keyword>
<dbReference type="Proteomes" id="UP001281024">
    <property type="component" value="Unassembled WGS sequence"/>
</dbReference>
<feature type="transmembrane region" description="Helical" evidence="1">
    <location>
        <begin position="15"/>
        <end position="37"/>
    </location>
</feature>
<feature type="transmembrane region" description="Helical" evidence="1">
    <location>
        <begin position="97"/>
        <end position="123"/>
    </location>
</feature>
<reference evidence="3 4" key="1">
    <citation type="journal article" date="2016" name="BMC Genomics">
        <title>Consensus pan-genome assembly of the specialised wine bacterium Oenococcus oeni.</title>
        <authorList>
            <person name="Sternes P.R."/>
            <person name="Borneman A.R."/>
        </authorList>
    </citation>
    <scope>NUCLEOTIDE SEQUENCE [LARGE SCALE GENOMIC DNA]</scope>
    <source>
        <strain evidence="3 4">AWRIB661</strain>
    </source>
</reference>
<keyword evidence="1" id="KW-0472">Membrane</keyword>
<dbReference type="GO" id="GO:0005886">
    <property type="term" value="C:plasma membrane"/>
    <property type="evidence" value="ECO:0007669"/>
    <property type="project" value="UniProtKB-SubCell"/>
</dbReference>
<proteinExistence type="predicted"/>
<dbReference type="RefSeq" id="WP_071420149.1">
    <property type="nucleotide sequence ID" value="NZ_MLLI01000196.1"/>
</dbReference>
<sequence>MQAIRQEFFKSFHRLNYLVYSLIIFFTPILAMIAYLLADPSHAEVDFVYHHGYFDAFIFIFMLVSFGSTLAEEFQFDTIKVIVSRGNSRMIIFFAKIIKLLFDYVLWYSLAVASYLLCLLIVFSGKDFGKSITVANKGLVFVSSGHGEITYIWENFVTYLLYIFLIGSIALMLSSLLKSNSIAIASAFIIWLGGSIVSSLLSAFFYKHFHLIKWNPFNVSTYIQLQVFDGSKAMAQLSHISQTGIISASIIWTLIFFTIAGVVFNRRNL</sequence>
<evidence type="ECO:0000313" key="3">
    <source>
        <dbReference type="EMBL" id="OIM20443.1"/>
    </source>
</evidence>
<dbReference type="PANTHER" id="PTHR37305:SF1">
    <property type="entry name" value="MEMBRANE PROTEIN"/>
    <property type="match status" value="1"/>
</dbReference>
<dbReference type="EMBL" id="WERV01000006">
    <property type="protein sequence ID" value="MDV7715707.1"/>
    <property type="molecule type" value="Genomic_DNA"/>
</dbReference>
<evidence type="ECO:0000256" key="1">
    <source>
        <dbReference type="SAM" id="Phobius"/>
    </source>
</evidence>
<feature type="transmembrane region" description="Helical" evidence="1">
    <location>
        <begin position="57"/>
        <end position="76"/>
    </location>
</feature>
<evidence type="ECO:0000313" key="2">
    <source>
        <dbReference type="EMBL" id="MDV7715707.1"/>
    </source>
</evidence>
<feature type="transmembrane region" description="Helical" evidence="1">
    <location>
        <begin position="244"/>
        <end position="264"/>
    </location>
</feature>
<dbReference type="GO" id="GO:0140359">
    <property type="term" value="F:ABC-type transporter activity"/>
    <property type="evidence" value="ECO:0007669"/>
    <property type="project" value="InterPro"/>
</dbReference>
<evidence type="ECO:0000313" key="4">
    <source>
        <dbReference type="Proteomes" id="UP000181728"/>
    </source>
</evidence>
<keyword evidence="1" id="KW-0812">Transmembrane</keyword>